<comment type="similarity">
    <text evidence="5">In the N-terminal section; belongs to the long-chain O-acyltransferase family.</text>
</comment>
<comment type="caution">
    <text evidence="11">The sequence shown here is derived from an EMBL/GenBank/DDBJ whole genome shotgun (WGS) entry which is preliminary data.</text>
</comment>
<evidence type="ECO:0000259" key="10">
    <source>
        <dbReference type="Pfam" id="PF06974"/>
    </source>
</evidence>
<dbReference type="Proteomes" id="UP001165065">
    <property type="component" value="Unassembled WGS sequence"/>
</dbReference>
<dbReference type="GO" id="GO:0004144">
    <property type="term" value="F:diacylglycerol O-acyltransferase activity"/>
    <property type="evidence" value="ECO:0007669"/>
    <property type="project" value="UniProtKB-EC"/>
</dbReference>
<protein>
    <recommendedName>
        <fullName evidence="13">Diacylglycerol O-acyltransferase</fullName>
    </recommendedName>
</protein>
<comment type="pathway">
    <text evidence="2">Lipid metabolism.</text>
</comment>
<keyword evidence="12" id="KW-1185">Reference proteome</keyword>
<gene>
    <name evidence="11" type="ORF">TrCOL_g12064</name>
</gene>
<dbReference type="GO" id="GO:0047196">
    <property type="term" value="F:long-chain-alcohol O-fatty-acyltransferase activity"/>
    <property type="evidence" value="ECO:0007669"/>
    <property type="project" value="UniProtKB-EC"/>
</dbReference>
<feature type="domain" description="O-acyltransferase WSD1-like N-terminal" evidence="9">
    <location>
        <begin position="79"/>
        <end position="328"/>
    </location>
</feature>
<dbReference type="EMBL" id="BRYA01000376">
    <property type="protein sequence ID" value="GMI48118.1"/>
    <property type="molecule type" value="Genomic_DNA"/>
</dbReference>
<evidence type="ECO:0000256" key="2">
    <source>
        <dbReference type="ARBA" id="ARBA00005189"/>
    </source>
</evidence>
<dbReference type="SUPFAM" id="SSF52777">
    <property type="entry name" value="CoA-dependent acyltransferases"/>
    <property type="match status" value="1"/>
</dbReference>
<keyword evidence="3" id="KW-0808">Transferase</keyword>
<dbReference type="InterPro" id="IPR023213">
    <property type="entry name" value="CAT-like_dom_sf"/>
</dbReference>
<evidence type="ECO:0000256" key="7">
    <source>
        <dbReference type="ARBA" id="ARBA00048109"/>
    </source>
</evidence>
<organism evidence="11 12">
    <name type="scientific">Triparma columacea</name>
    <dbReference type="NCBI Taxonomy" id="722753"/>
    <lineage>
        <taxon>Eukaryota</taxon>
        <taxon>Sar</taxon>
        <taxon>Stramenopiles</taxon>
        <taxon>Ochrophyta</taxon>
        <taxon>Bolidophyceae</taxon>
        <taxon>Parmales</taxon>
        <taxon>Triparmaceae</taxon>
        <taxon>Triparma</taxon>
    </lineage>
</organism>
<evidence type="ECO:0000313" key="11">
    <source>
        <dbReference type="EMBL" id="GMI48118.1"/>
    </source>
</evidence>
<dbReference type="Pfam" id="PF06974">
    <property type="entry name" value="WS_DGAT_C"/>
    <property type="match status" value="1"/>
</dbReference>
<evidence type="ECO:0008006" key="13">
    <source>
        <dbReference type="Google" id="ProtNLM"/>
    </source>
</evidence>
<proteinExistence type="inferred from homology"/>
<reference evidence="12" key="1">
    <citation type="journal article" date="2023" name="Commun. Biol.">
        <title>Genome analysis of Parmales, the sister group of diatoms, reveals the evolutionary specialization of diatoms from phago-mixotrophs to photoautotrophs.</title>
        <authorList>
            <person name="Ban H."/>
            <person name="Sato S."/>
            <person name="Yoshikawa S."/>
            <person name="Yamada K."/>
            <person name="Nakamura Y."/>
            <person name="Ichinomiya M."/>
            <person name="Sato N."/>
            <person name="Blanc-Mathieu R."/>
            <person name="Endo H."/>
            <person name="Kuwata A."/>
            <person name="Ogata H."/>
        </authorList>
    </citation>
    <scope>NUCLEOTIDE SEQUENCE [LARGE SCALE GENOMIC DNA]</scope>
</reference>
<dbReference type="GO" id="GO:0019432">
    <property type="term" value="P:triglyceride biosynthetic process"/>
    <property type="evidence" value="ECO:0007669"/>
    <property type="project" value="TreeGrafter"/>
</dbReference>
<evidence type="ECO:0000256" key="5">
    <source>
        <dbReference type="ARBA" id="ARBA00024360"/>
    </source>
</evidence>
<feature type="domain" description="O-acyltransferase WSD1 C-terminal" evidence="10">
    <location>
        <begin position="372"/>
        <end position="513"/>
    </location>
</feature>
<evidence type="ECO:0000256" key="4">
    <source>
        <dbReference type="ARBA" id="ARBA00023315"/>
    </source>
</evidence>
<keyword evidence="4" id="KW-0012">Acyltransferase</keyword>
<evidence type="ECO:0000313" key="12">
    <source>
        <dbReference type="Proteomes" id="UP001165065"/>
    </source>
</evidence>
<evidence type="ECO:0000256" key="8">
    <source>
        <dbReference type="SAM" id="Phobius"/>
    </source>
</evidence>
<feature type="transmembrane region" description="Helical" evidence="8">
    <location>
        <begin position="259"/>
        <end position="283"/>
    </location>
</feature>
<dbReference type="InterPro" id="IPR045034">
    <property type="entry name" value="O-acyltransferase_WSD1-like"/>
</dbReference>
<dbReference type="InterPro" id="IPR009721">
    <property type="entry name" value="O-acyltransferase_WSD1_C"/>
</dbReference>
<keyword evidence="8" id="KW-0812">Transmembrane</keyword>
<comment type="pathway">
    <text evidence="1">Glycerolipid metabolism; triacylglycerol biosynthesis.</text>
</comment>
<dbReference type="PANTHER" id="PTHR31650">
    <property type="entry name" value="O-ACYLTRANSFERASE (WSD1-LIKE) FAMILY PROTEIN"/>
    <property type="match status" value="1"/>
</dbReference>
<dbReference type="AlphaFoldDB" id="A0A9W7LFF8"/>
<feature type="transmembrane region" description="Helical" evidence="8">
    <location>
        <begin position="406"/>
        <end position="426"/>
    </location>
</feature>
<keyword evidence="8" id="KW-1133">Transmembrane helix</keyword>
<comment type="catalytic activity">
    <reaction evidence="7">
        <text>an acyl-CoA + a 1,2-diacyl-sn-glycerol = a triacyl-sn-glycerol + CoA</text>
        <dbReference type="Rhea" id="RHEA:10868"/>
        <dbReference type="ChEBI" id="CHEBI:17815"/>
        <dbReference type="ChEBI" id="CHEBI:57287"/>
        <dbReference type="ChEBI" id="CHEBI:58342"/>
        <dbReference type="ChEBI" id="CHEBI:64615"/>
        <dbReference type="EC" id="2.3.1.20"/>
    </reaction>
</comment>
<dbReference type="GO" id="GO:0005886">
    <property type="term" value="C:plasma membrane"/>
    <property type="evidence" value="ECO:0007669"/>
    <property type="project" value="TreeGrafter"/>
</dbReference>
<accession>A0A9W7LFF8</accession>
<evidence type="ECO:0000256" key="3">
    <source>
        <dbReference type="ARBA" id="ARBA00022679"/>
    </source>
</evidence>
<dbReference type="InterPro" id="IPR004255">
    <property type="entry name" value="O-acyltransferase_WSD1_N"/>
</dbReference>
<comment type="catalytic activity">
    <reaction evidence="6">
        <text>a long chain fatty alcohol + a fatty acyl-CoA = a long-chain alcohol wax ester + CoA</text>
        <dbReference type="Rhea" id="RHEA:38443"/>
        <dbReference type="ChEBI" id="CHEBI:17135"/>
        <dbReference type="ChEBI" id="CHEBI:57287"/>
        <dbReference type="ChEBI" id="CHEBI:77636"/>
        <dbReference type="ChEBI" id="CHEBI:235323"/>
        <dbReference type="EC" id="2.3.1.75"/>
    </reaction>
</comment>
<evidence type="ECO:0000259" key="9">
    <source>
        <dbReference type="Pfam" id="PF03007"/>
    </source>
</evidence>
<sequence>MPDAIPEDESMDSFKSSNSSFIMKGETDQDKLAAKGVVEDVELGKIKFSGNTKFFDNHPSKASLLSLADKKLVNGKKKLTKVDKMLYSTTTPETPMIINTLLIMDGKVPFEDMKAFLNELAMAHPRLRMTVKDFIWKPVELDLDEMVHYHRCPAGVHWKTYVDKKNLLSHHLDTSKHLWEVHGILTNENKHVFLVRIHHVVGDGLSLVKLVINLFDHEEIANLPAMPFAGMAIKPTDSVNAQTAAVGAKNLRKKQAPNIFLRAFFLVYTLLCAPFIVISVGLMRSDPPNAFRKKFLQVEKRFVFVHCGKVDDVKQIGKMFRGSINDVMVAILCGTLRKYQIHTDGEKSAKDMTLIIPISTRDPKEKGVILDNQVSTVFLKIPVSEGNLEKRFAKCKKRMDALKMGATVPVLIFLIKVVLGSLPPFISKRLQNMFASRATMIFSNVPGPKMVRKIKGQKIRTMSGLVPLVGFQQAGVACFSYAGEMHLSMQCNPEVVKEPELFGNFFTEELEEYKRLTKIKLSKEGAKDARTVTETSSLGRQMTLGVDDLSGRGRDIGFRRFSISFTGSSKAIDG</sequence>
<dbReference type="PANTHER" id="PTHR31650:SF1">
    <property type="entry name" value="WAX ESTER SYNTHASE_DIACYLGLYCEROL ACYLTRANSFERASE 4-RELATED"/>
    <property type="match status" value="1"/>
</dbReference>
<dbReference type="Gene3D" id="3.30.559.10">
    <property type="entry name" value="Chloramphenicol acetyltransferase-like domain"/>
    <property type="match status" value="1"/>
</dbReference>
<evidence type="ECO:0000256" key="6">
    <source>
        <dbReference type="ARBA" id="ARBA00047604"/>
    </source>
</evidence>
<evidence type="ECO:0000256" key="1">
    <source>
        <dbReference type="ARBA" id="ARBA00004771"/>
    </source>
</evidence>
<dbReference type="OrthoDB" id="619536at2759"/>
<dbReference type="Pfam" id="PF03007">
    <property type="entry name" value="WS_DGAT_cat"/>
    <property type="match status" value="1"/>
</dbReference>
<keyword evidence="8" id="KW-0472">Membrane</keyword>
<name>A0A9W7LFF8_9STRA</name>